<dbReference type="EMBL" id="CP042469">
    <property type="protein sequence ID" value="QOX64551.1"/>
    <property type="molecule type" value="Genomic_DNA"/>
</dbReference>
<evidence type="ECO:0000313" key="1">
    <source>
        <dbReference type="EMBL" id="QOX64551.1"/>
    </source>
</evidence>
<name>A0ACD1ADN4_9FIRM</name>
<accession>A0ACD1ADN4</accession>
<gene>
    <name evidence="1" type="ORF">FRZ06_14975</name>
</gene>
<protein>
    <submittedName>
        <fullName evidence="1">Threonine/serine exporter family protein</fullName>
    </submittedName>
</protein>
<keyword evidence="2" id="KW-1185">Reference proteome</keyword>
<reference evidence="1" key="1">
    <citation type="submission" date="2019-08" db="EMBL/GenBank/DDBJ databases">
        <title>Genome sequence of Clostridiales bacterium MT110.</title>
        <authorList>
            <person name="Cao J."/>
        </authorList>
    </citation>
    <scope>NUCLEOTIDE SEQUENCE</scope>
    <source>
        <strain evidence="1">MT110</strain>
    </source>
</reference>
<evidence type="ECO:0000313" key="2">
    <source>
        <dbReference type="Proteomes" id="UP000594014"/>
    </source>
</evidence>
<proteinExistence type="predicted"/>
<sequence>MINQIQKKVLILALRAGELMMKSGAEAYRVEDTITRICKACKIPYVEVFATPTGIFLSLDQGSEDSDMHTFIKRIKGTGIDLAKISQINHFSREFASTDLSIDAGLNRLKEIATMKPYALLVRILGAALVSSFFALIFNGDSKDFLCSFFIGACSYMLSILLDRIDTNLFIRGFCCCALATFLALTCLSLGLGTDQNAIIIGSIMIFLPGVALTNAIRDTLAGDMLSGATKGIEAVIIAISLAAGVGVTIKLWTLLGGAF</sequence>
<organism evidence="1 2">
    <name type="scientific">Anoxybacterium hadale</name>
    <dbReference type="NCBI Taxonomy" id="3408580"/>
    <lineage>
        <taxon>Bacteria</taxon>
        <taxon>Bacillati</taxon>
        <taxon>Bacillota</taxon>
        <taxon>Clostridia</taxon>
        <taxon>Peptostreptococcales</taxon>
        <taxon>Anaerovoracaceae</taxon>
        <taxon>Anoxybacterium</taxon>
    </lineage>
</organism>
<dbReference type="Proteomes" id="UP000594014">
    <property type="component" value="Chromosome"/>
</dbReference>